<dbReference type="EMBL" id="CM010719">
    <property type="protein sequence ID" value="RZC62660.1"/>
    <property type="molecule type" value="Genomic_DNA"/>
</dbReference>
<protein>
    <recommendedName>
        <fullName evidence="12">RING-type domain-containing protein</fullName>
    </recommendedName>
</protein>
<dbReference type="PROSITE" id="PS50011">
    <property type="entry name" value="PROTEIN_KINASE_DOM"/>
    <property type="match status" value="1"/>
</dbReference>
<dbReference type="Gramene" id="RZC62660">
    <property type="protein sequence ID" value="RZC62660"/>
    <property type="gene ID" value="C5167_024402"/>
</dbReference>
<dbReference type="Gene3D" id="3.30.40.10">
    <property type="entry name" value="Zinc/RING finger domain, C3HC4 (zinc finger)"/>
    <property type="match status" value="1"/>
</dbReference>
<dbReference type="InterPro" id="IPR001841">
    <property type="entry name" value="Znf_RING"/>
</dbReference>
<dbReference type="OrthoDB" id="674604at2759"/>
<dbReference type="InterPro" id="IPR036322">
    <property type="entry name" value="WD40_repeat_dom_sf"/>
</dbReference>
<evidence type="ECO:0000313" key="10">
    <source>
        <dbReference type="EMBL" id="RZC62660.1"/>
    </source>
</evidence>
<dbReference type="Proteomes" id="UP000316621">
    <property type="component" value="Chromosome 5"/>
</dbReference>
<dbReference type="GO" id="GO:0004672">
    <property type="term" value="F:protein kinase activity"/>
    <property type="evidence" value="ECO:0007669"/>
    <property type="project" value="InterPro"/>
</dbReference>
<dbReference type="InterPro" id="IPR011009">
    <property type="entry name" value="Kinase-like_dom_sf"/>
</dbReference>
<feature type="repeat" description="WD" evidence="7">
    <location>
        <begin position="608"/>
        <end position="647"/>
    </location>
</feature>
<dbReference type="InterPro" id="IPR020472">
    <property type="entry name" value="WD40_PAC1"/>
</dbReference>
<dbReference type="PANTHER" id="PTHR44489:SF11">
    <property type="entry name" value="WD REPEAT DOMAIN 86"/>
    <property type="match status" value="1"/>
</dbReference>
<dbReference type="SUPFAM" id="SSF57850">
    <property type="entry name" value="RING/U-box"/>
    <property type="match status" value="1"/>
</dbReference>
<sequence>MELPECPVCLQIYSNEKIKEEDEEERTVVPRVLSCGHSACESCLSLLPQRYSNTIRCPACTQLVHFPPQGPSSLPKNIDLLSFIDQHNKNPNPASSSTTNSQVRKQHDFIPGLLWSDDEEFYSNWKDWILPNDLLSINEEENCKLGDVEFLSLSLYQARVSNPLKRWSFDFRAGQTVSLLHVVSSDSSVNDKKIGVCKLGINLSYNARVMEALKRLREEERAELSLILSASFRQLRICKVYGLWMNSNDGSVFLVCQHFDNHLTNKLLCGGLRKNRISEDEEDKDETIWNVDMNEETMSGFALVGMDLCEALIGLHNEGVVCGCLALSCFTYDCFGHICIDLNEVLVIGRRVQKGIAEIVATSSINGLSSDKLLIQTQASFNSSNLVEFKSVQAFVSPEVQLRLFNIKGTVAPDIDSLGYSVGYGSDVWSLACILILLLLGDSVAEGLFQDLYHHLLNSDKENCDKLLGVYNDLMERTSSKLGSTLSTKYASLHQILLRCLDFNPGVRPQVIDVLMCIRELISRPRVDISVNLVNVVDVENETVHCLTLGFLCDLPMEVGRELESQENGYEVCEVDQGGVEFGQVRDGTCERDAVKGMCIGKLKAINLQGHIDCITGFAVGGGFLFSTSFDKTVNVWSLQNFTHMQSLKGHEHRVMAVVFVDAEKPLCISGDSGGGIFVWQVCIPLAQEPLKKWFELKDWRYSGIHALAVSGTEYLYTGSGDKSIKVWSLQDYTLTCTMNGHNSVVSSLAVCDGVLYSGSWDGTIRLWAIRDHSPLAVLGDNTPGSLSSVLSLSVEPHMIVAAYESGCVKVWRDDVLSSSIQTDAGANLALVMNGRWLFMGGWNKTVNVQELSGDELPINVRPIGSIPCDSVVTALTYWEGKLYVGFADSVVKVYYYMRHEE</sequence>
<dbReference type="OMA" id="WKCINGS"/>
<dbReference type="PROSITE" id="PS50294">
    <property type="entry name" value="WD_REPEATS_REGION"/>
    <property type="match status" value="1"/>
</dbReference>
<dbReference type="SMART" id="SM00184">
    <property type="entry name" value="RING"/>
    <property type="match status" value="1"/>
</dbReference>
<feature type="repeat" description="WD" evidence="7">
    <location>
        <begin position="715"/>
        <end position="738"/>
    </location>
</feature>
<dbReference type="SMART" id="SM00220">
    <property type="entry name" value="S_TKc"/>
    <property type="match status" value="1"/>
</dbReference>
<dbReference type="Gene3D" id="2.130.10.10">
    <property type="entry name" value="YVTN repeat-like/Quinoprotein amine dehydrogenase"/>
    <property type="match status" value="2"/>
</dbReference>
<feature type="domain" description="RING-type" evidence="9">
    <location>
        <begin position="6"/>
        <end position="61"/>
    </location>
</feature>
<dbReference type="InterPro" id="IPR001680">
    <property type="entry name" value="WD40_rpt"/>
</dbReference>
<evidence type="ECO:0000256" key="1">
    <source>
        <dbReference type="ARBA" id="ARBA00022574"/>
    </source>
</evidence>
<dbReference type="GO" id="GO:0008270">
    <property type="term" value="F:zinc ion binding"/>
    <property type="evidence" value="ECO:0007669"/>
    <property type="project" value="UniProtKB-KW"/>
</dbReference>
<gene>
    <name evidence="10" type="ORF">C5167_024402</name>
</gene>
<proteinExistence type="predicted"/>
<evidence type="ECO:0000256" key="6">
    <source>
        <dbReference type="PROSITE-ProRule" id="PRU00175"/>
    </source>
</evidence>
<dbReference type="AlphaFoldDB" id="A0A4Y7JRH4"/>
<dbReference type="Pfam" id="PF13445">
    <property type="entry name" value="zf-RING_UBOX"/>
    <property type="match status" value="1"/>
</dbReference>
<evidence type="ECO:0000259" key="9">
    <source>
        <dbReference type="PROSITE" id="PS50089"/>
    </source>
</evidence>
<feature type="repeat" description="WD" evidence="7">
    <location>
        <begin position="739"/>
        <end position="778"/>
    </location>
</feature>
<keyword evidence="1 7" id="KW-0853">WD repeat</keyword>
<keyword evidence="5" id="KW-0862">Zinc</keyword>
<evidence type="ECO:0000256" key="2">
    <source>
        <dbReference type="ARBA" id="ARBA00022723"/>
    </source>
</evidence>
<keyword evidence="11" id="KW-1185">Reference proteome</keyword>
<name>A0A4Y7JRH4_PAPSO</name>
<dbReference type="Gene3D" id="1.10.510.10">
    <property type="entry name" value="Transferase(Phosphotransferase) domain 1"/>
    <property type="match status" value="1"/>
</dbReference>
<accession>A0A4Y7JRH4</accession>
<dbReference type="PANTHER" id="PTHR44489">
    <property type="match status" value="1"/>
</dbReference>
<evidence type="ECO:0000256" key="7">
    <source>
        <dbReference type="PROSITE-ProRule" id="PRU00221"/>
    </source>
</evidence>
<evidence type="ECO:0000256" key="4">
    <source>
        <dbReference type="ARBA" id="ARBA00022771"/>
    </source>
</evidence>
<reference evidence="10 11" key="1">
    <citation type="journal article" date="2018" name="Science">
        <title>The opium poppy genome and morphinan production.</title>
        <authorList>
            <person name="Guo L."/>
            <person name="Winzer T."/>
            <person name="Yang X."/>
            <person name="Li Y."/>
            <person name="Ning Z."/>
            <person name="He Z."/>
            <person name="Teodor R."/>
            <person name="Lu Y."/>
            <person name="Bowser T.A."/>
            <person name="Graham I.A."/>
            <person name="Ye K."/>
        </authorList>
    </citation>
    <scope>NUCLEOTIDE SEQUENCE [LARGE SCALE GENOMIC DNA]</scope>
    <source>
        <strain evidence="11">cv. HN1</strain>
        <tissue evidence="10">Leaves</tissue>
    </source>
</reference>
<dbReference type="InterPro" id="IPR027370">
    <property type="entry name" value="Znf-RING_euk"/>
</dbReference>
<dbReference type="PROSITE" id="PS50089">
    <property type="entry name" value="ZF_RING_2"/>
    <property type="match status" value="1"/>
</dbReference>
<dbReference type="InterPro" id="IPR013083">
    <property type="entry name" value="Znf_RING/FYVE/PHD"/>
</dbReference>
<keyword evidence="4 6" id="KW-0863">Zinc-finger</keyword>
<keyword evidence="3" id="KW-0677">Repeat</keyword>
<dbReference type="GO" id="GO:0005524">
    <property type="term" value="F:ATP binding"/>
    <property type="evidence" value="ECO:0007669"/>
    <property type="project" value="InterPro"/>
</dbReference>
<evidence type="ECO:0008006" key="12">
    <source>
        <dbReference type="Google" id="ProtNLM"/>
    </source>
</evidence>
<dbReference type="InterPro" id="IPR000719">
    <property type="entry name" value="Prot_kinase_dom"/>
</dbReference>
<keyword evidence="2" id="KW-0479">Metal-binding</keyword>
<evidence type="ECO:0000259" key="8">
    <source>
        <dbReference type="PROSITE" id="PS50011"/>
    </source>
</evidence>
<dbReference type="SUPFAM" id="SSF56112">
    <property type="entry name" value="Protein kinase-like (PK-like)"/>
    <property type="match status" value="1"/>
</dbReference>
<feature type="domain" description="Protein kinase" evidence="8">
    <location>
        <begin position="183"/>
        <end position="522"/>
    </location>
</feature>
<dbReference type="PROSITE" id="PS50082">
    <property type="entry name" value="WD_REPEATS_2"/>
    <property type="match status" value="3"/>
</dbReference>
<dbReference type="PRINTS" id="PR00320">
    <property type="entry name" value="GPROTEINBRPT"/>
</dbReference>
<organism evidence="10 11">
    <name type="scientific">Papaver somniferum</name>
    <name type="common">Opium poppy</name>
    <dbReference type="NCBI Taxonomy" id="3469"/>
    <lineage>
        <taxon>Eukaryota</taxon>
        <taxon>Viridiplantae</taxon>
        <taxon>Streptophyta</taxon>
        <taxon>Embryophyta</taxon>
        <taxon>Tracheophyta</taxon>
        <taxon>Spermatophyta</taxon>
        <taxon>Magnoliopsida</taxon>
        <taxon>Ranunculales</taxon>
        <taxon>Papaveraceae</taxon>
        <taxon>Papaveroideae</taxon>
        <taxon>Papaver</taxon>
    </lineage>
</organism>
<dbReference type="STRING" id="3469.A0A4Y7JRH4"/>
<dbReference type="InterPro" id="IPR015943">
    <property type="entry name" value="WD40/YVTN_repeat-like_dom_sf"/>
</dbReference>
<dbReference type="SUPFAM" id="SSF50978">
    <property type="entry name" value="WD40 repeat-like"/>
    <property type="match status" value="1"/>
</dbReference>
<evidence type="ECO:0000256" key="5">
    <source>
        <dbReference type="ARBA" id="ARBA00022833"/>
    </source>
</evidence>
<evidence type="ECO:0000256" key="3">
    <source>
        <dbReference type="ARBA" id="ARBA00022737"/>
    </source>
</evidence>
<dbReference type="InterPro" id="IPR044715">
    <property type="entry name" value="WDR86-like"/>
</dbReference>
<evidence type="ECO:0000313" key="11">
    <source>
        <dbReference type="Proteomes" id="UP000316621"/>
    </source>
</evidence>
<dbReference type="SMART" id="SM00320">
    <property type="entry name" value="WD40"/>
    <property type="match status" value="6"/>
</dbReference>
<dbReference type="Pfam" id="PF00400">
    <property type="entry name" value="WD40"/>
    <property type="match status" value="3"/>
</dbReference>